<dbReference type="Gene3D" id="3.90.79.10">
    <property type="entry name" value="Nucleoside Triphosphate Pyrophosphohydrolase"/>
    <property type="match status" value="1"/>
</dbReference>
<dbReference type="GO" id="GO:0006753">
    <property type="term" value="P:nucleoside phosphate metabolic process"/>
    <property type="evidence" value="ECO:0007669"/>
    <property type="project" value="TreeGrafter"/>
</dbReference>
<dbReference type="STRING" id="1365950.SAMN05428963_108140"/>
<evidence type="ECO:0000256" key="8">
    <source>
        <dbReference type="RuleBase" id="RU003476"/>
    </source>
</evidence>
<dbReference type="InterPro" id="IPR000086">
    <property type="entry name" value="NUDIX_hydrolase_dom"/>
</dbReference>
<feature type="domain" description="Nudix hydrolase" evidence="9">
    <location>
        <begin position="56"/>
        <end position="199"/>
    </location>
</feature>
<protein>
    <recommendedName>
        <fullName evidence="4">GDP-mannose pyrophosphatase</fullName>
    </recommendedName>
    <alternativeName>
        <fullName evidence="6">GDP-mannose hydrolase</fullName>
    </alternativeName>
    <alternativeName>
        <fullName evidence="7">GDPMK</fullName>
    </alternativeName>
</protein>
<name>A0A1T4S044_9HYPH</name>
<comment type="similarity">
    <text evidence="3">Belongs to the Nudix hydrolase family. NudK subfamily.</text>
</comment>
<dbReference type="InterPro" id="IPR020084">
    <property type="entry name" value="NUDIX_hydrolase_CS"/>
</dbReference>
<gene>
    <name evidence="10" type="ORF">SAMN05428963_108140</name>
</gene>
<dbReference type="GO" id="GO:0005829">
    <property type="term" value="C:cytosol"/>
    <property type="evidence" value="ECO:0007669"/>
    <property type="project" value="TreeGrafter"/>
</dbReference>
<dbReference type="GO" id="GO:0019693">
    <property type="term" value="P:ribose phosphate metabolic process"/>
    <property type="evidence" value="ECO:0007669"/>
    <property type="project" value="TreeGrafter"/>
</dbReference>
<dbReference type="PROSITE" id="PS51462">
    <property type="entry name" value="NUDIX"/>
    <property type="match status" value="1"/>
</dbReference>
<evidence type="ECO:0000313" key="10">
    <source>
        <dbReference type="EMBL" id="SKA21614.1"/>
    </source>
</evidence>
<comment type="catalytic activity">
    <reaction evidence="1">
        <text>GDP-alpha-D-mannose + H2O = alpha-D-mannose 1-phosphate + GMP + 2 H(+)</text>
        <dbReference type="Rhea" id="RHEA:27978"/>
        <dbReference type="ChEBI" id="CHEBI:15377"/>
        <dbReference type="ChEBI" id="CHEBI:15378"/>
        <dbReference type="ChEBI" id="CHEBI:57527"/>
        <dbReference type="ChEBI" id="CHEBI:58115"/>
        <dbReference type="ChEBI" id="CHEBI:58409"/>
    </reaction>
</comment>
<evidence type="ECO:0000256" key="7">
    <source>
        <dbReference type="ARBA" id="ARBA00032272"/>
    </source>
</evidence>
<dbReference type="Proteomes" id="UP000190135">
    <property type="component" value="Unassembled WGS sequence"/>
</dbReference>
<dbReference type="PROSITE" id="PS00893">
    <property type="entry name" value="NUDIX_BOX"/>
    <property type="match status" value="1"/>
</dbReference>
<dbReference type="OrthoDB" id="5292471at2"/>
<accession>A0A1T4S044</accession>
<dbReference type="PRINTS" id="PR00502">
    <property type="entry name" value="NUDIXFAMILY"/>
</dbReference>
<dbReference type="PANTHER" id="PTHR11839">
    <property type="entry name" value="UDP/ADP-SUGAR PYROPHOSPHATASE"/>
    <property type="match status" value="1"/>
</dbReference>
<dbReference type="GO" id="GO:0019144">
    <property type="term" value="F:ADP-sugar diphosphatase activity"/>
    <property type="evidence" value="ECO:0007669"/>
    <property type="project" value="TreeGrafter"/>
</dbReference>
<keyword evidence="5 8" id="KW-0378">Hydrolase</keyword>
<dbReference type="SUPFAM" id="SSF55811">
    <property type="entry name" value="Nudix"/>
    <property type="match status" value="1"/>
</dbReference>
<evidence type="ECO:0000256" key="3">
    <source>
        <dbReference type="ARBA" id="ARBA00007275"/>
    </source>
</evidence>
<organism evidence="10 11">
    <name type="scientific">Consotaella salsifontis</name>
    <dbReference type="NCBI Taxonomy" id="1365950"/>
    <lineage>
        <taxon>Bacteria</taxon>
        <taxon>Pseudomonadati</taxon>
        <taxon>Pseudomonadota</taxon>
        <taxon>Alphaproteobacteria</taxon>
        <taxon>Hyphomicrobiales</taxon>
        <taxon>Aurantimonadaceae</taxon>
        <taxon>Consotaella</taxon>
    </lineage>
</organism>
<dbReference type="InterPro" id="IPR015797">
    <property type="entry name" value="NUDIX_hydrolase-like_dom_sf"/>
</dbReference>
<comment type="cofactor">
    <cofactor evidence="2">
        <name>Mg(2+)</name>
        <dbReference type="ChEBI" id="CHEBI:18420"/>
    </cofactor>
</comment>
<dbReference type="InterPro" id="IPR020476">
    <property type="entry name" value="Nudix_hydrolase"/>
</dbReference>
<dbReference type="RefSeq" id="WP_078708862.1">
    <property type="nucleotide sequence ID" value="NZ_FUXL01000008.1"/>
</dbReference>
<evidence type="ECO:0000313" key="11">
    <source>
        <dbReference type="Proteomes" id="UP000190135"/>
    </source>
</evidence>
<evidence type="ECO:0000256" key="6">
    <source>
        <dbReference type="ARBA" id="ARBA00032162"/>
    </source>
</evidence>
<evidence type="ECO:0000259" key="9">
    <source>
        <dbReference type="PROSITE" id="PS51462"/>
    </source>
</evidence>
<dbReference type="EMBL" id="FUXL01000008">
    <property type="protein sequence ID" value="SKA21614.1"/>
    <property type="molecule type" value="Genomic_DNA"/>
</dbReference>
<sequence>MTTPDTARFADHAFPFDQIERQRVYDGFRPVDEVTLTHRSLSDGGVLGPMNRQIMHVGQVAAIIAFDPWREVMVVIRQFRLGAELALGLGAAVELPAGVVDPGETLDEAARRELREETGLEALALAPAYAIMPTPALTDEVAYIFLALVDSSRLAESAGNSHEHEDIRPMVGTLDDLVAAADAGRIVNGNLVGALNWFARKGRSVAAALAKSLDEE</sequence>
<evidence type="ECO:0000256" key="5">
    <source>
        <dbReference type="ARBA" id="ARBA00022801"/>
    </source>
</evidence>
<reference evidence="11" key="1">
    <citation type="submission" date="2017-02" db="EMBL/GenBank/DDBJ databases">
        <authorList>
            <person name="Varghese N."/>
            <person name="Submissions S."/>
        </authorList>
    </citation>
    <scope>NUCLEOTIDE SEQUENCE [LARGE SCALE GENOMIC DNA]</scope>
    <source>
        <strain evidence="11">USBA 369</strain>
    </source>
</reference>
<evidence type="ECO:0000256" key="1">
    <source>
        <dbReference type="ARBA" id="ARBA00000847"/>
    </source>
</evidence>
<dbReference type="AlphaFoldDB" id="A0A1T4S044"/>
<proteinExistence type="inferred from homology"/>
<dbReference type="Pfam" id="PF00293">
    <property type="entry name" value="NUDIX"/>
    <property type="match status" value="1"/>
</dbReference>
<dbReference type="PANTHER" id="PTHR11839:SF18">
    <property type="entry name" value="NUDIX HYDROLASE DOMAIN-CONTAINING PROTEIN"/>
    <property type="match status" value="1"/>
</dbReference>
<keyword evidence="11" id="KW-1185">Reference proteome</keyword>
<evidence type="ECO:0000256" key="2">
    <source>
        <dbReference type="ARBA" id="ARBA00001946"/>
    </source>
</evidence>
<evidence type="ECO:0000256" key="4">
    <source>
        <dbReference type="ARBA" id="ARBA00016377"/>
    </source>
</evidence>